<dbReference type="Gene3D" id="3.40.50.720">
    <property type="entry name" value="NAD(P)-binding Rossmann-like Domain"/>
    <property type="match status" value="1"/>
</dbReference>
<dbReference type="Pfam" id="PF02036">
    <property type="entry name" value="SCP2"/>
    <property type="match status" value="1"/>
</dbReference>
<dbReference type="SUPFAM" id="SSF55718">
    <property type="entry name" value="SCP-like"/>
    <property type="match status" value="1"/>
</dbReference>
<reference evidence="14 15" key="1">
    <citation type="submission" date="2017-03" db="EMBL/GenBank/DDBJ databases">
        <title>Genome of the blue death feigning beetle - Asbolus verrucosus.</title>
        <authorList>
            <person name="Rider S.D."/>
        </authorList>
    </citation>
    <scope>NUCLEOTIDE SEQUENCE [LARGE SCALE GENOMIC DNA]</scope>
    <source>
        <strain evidence="14">Butters</strain>
        <tissue evidence="14">Head and leg muscle</tissue>
    </source>
</reference>
<evidence type="ECO:0000313" key="14">
    <source>
        <dbReference type="EMBL" id="RZB38772.1"/>
    </source>
</evidence>
<dbReference type="GO" id="GO:0006888">
    <property type="term" value="P:endoplasmic reticulum to Golgi vesicle-mediated transport"/>
    <property type="evidence" value="ECO:0007669"/>
    <property type="project" value="TreeGrafter"/>
</dbReference>
<keyword evidence="4 10" id="KW-0812">Transmembrane</keyword>
<feature type="compositionally biased region" description="Basic and acidic residues" evidence="11">
    <location>
        <begin position="1060"/>
        <end position="1070"/>
    </location>
</feature>
<dbReference type="SUPFAM" id="SSF51735">
    <property type="entry name" value="NAD(P)-binding Rossmann-fold domains"/>
    <property type="match status" value="1"/>
</dbReference>
<organism evidence="14 15">
    <name type="scientific">Asbolus verrucosus</name>
    <name type="common">Desert ironclad beetle</name>
    <dbReference type="NCBI Taxonomy" id="1661398"/>
    <lineage>
        <taxon>Eukaryota</taxon>
        <taxon>Metazoa</taxon>
        <taxon>Ecdysozoa</taxon>
        <taxon>Arthropoda</taxon>
        <taxon>Hexapoda</taxon>
        <taxon>Insecta</taxon>
        <taxon>Pterygota</taxon>
        <taxon>Neoptera</taxon>
        <taxon>Endopterygota</taxon>
        <taxon>Coleoptera</taxon>
        <taxon>Polyphaga</taxon>
        <taxon>Cucujiformia</taxon>
        <taxon>Tenebrionidae</taxon>
        <taxon>Pimeliinae</taxon>
        <taxon>Asbolus</taxon>
    </lineage>
</organism>
<dbReference type="OrthoDB" id="348976at2759"/>
<feature type="domain" description="GPI inositol-deacylase PGAP1-like alpha/beta" evidence="13">
    <location>
        <begin position="330"/>
        <end position="539"/>
    </location>
</feature>
<evidence type="ECO:0000256" key="2">
    <source>
        <dbReference type="ARBA" id="ARBA00006931"/>
    </source>
</evidence>
<evidence type="ECO:0000259" key="13">
    <source>
        <dbReference type="Pfam" id="PF07819"/>
    </source>
</evidence>
<feature type="transmembrane region" description="Helical" evidence="10">
    <location>
        <begin position="989"/>
        <end position="1016"/>
    </location>
</feature>
<feature type="domain" description="SCP2" evidence="12">
    <location>
        <begin position="204"/>
        <end position="269"/>
    </location>
</feature>
<comment type="subcellular location">
    <subcellularLocation>
        <location evidence="1">Endoplasmic reticulum membrane</location>
        <topology evidence="1">Multi-pass membrane protein</topology>
    </subcellularLocation>
</comment>
<evidence type="ECO:0000256" key="8">
    <source>
        <dbReference type="ARBA" id="ARBA00022989"/>
    </source>
</evidence>
<dbReference type="GO" id="GO:0006505">
    <property type="term" value="P:GPI anchor metabolic process"/>
    <property type="evidence" value="ECO:0007669"/>
    <property type="project" value="TreeGrafter"/>
</dbReference>
<dbReference type="InterPro" id="IPR036527">
    <property type="entry name" value="SCP2_sterol-bd_dom_sf"/>
</dbReference>
<dbReference type="PANTHER" id="PTHR15495:SF7">
    <property type="entry name" value="GPI INOSITOL-DEACYLASE"/>
    <property type="match status" value="1"/>
</dbReference>
<dbReference type="PANTHER" id="PTHR15495">
    <property type="entry name" value="NEGATIVE REGULATOR OF VESICLE FORMATION-RELATED"/>
    <property type="match status" value="1"/>
</dbReference>
<proteinExistence type="inferred from homology"/>
<evidence type="ECO:0000256" key="4">
    <source>
        <dbReference type="ARBA" id="ARBA00022692"/>
    </source>
</evidence>
<dbReference type="Proteomes" id="UP000292052">
    <property type="component" value="Unassembled WGS sequence"/>
</dbReference>
<dbReference type="STRING" id="1661398.A0A482V1F6"/>
<feature type="transmembrane region" description="Helical" evidence="10">
    <location>
        <begin position="1086"/>
        <end position="1106"/>
    </location>
</feature>
<evidence type="ECO:0000256" key="1">
    <source>
        <dbReference type="ARBA" id="ARBA00004477"/>
    </source>
</evidence>
<dbReference type="Pfam" id="PF07819">
    <property type="entry name" value="PGAP1"/>
    <property type="match status" value="1"/>
</dbReference>
<dbReference type="Gene3D" id="3.30.1050.10">
    <property type="entry name" value="SCP2 sterol-binding domain"/>
    <property type="match status" value="1"/>
</dbReference>
<feature type="transmembrane region" description="Helical" evidence="10">
    <location>
        <begin position="925"/>
        <end position="954"/>
    </location>
</feature>
<dbReference type="InterPro" id="IPR012908">
    <property type="entry name" value="PGAP1-ab_dom-like"/>
</dbReference>
<keyword evidence="9 10" id="KW-0472">Membrane</keyword>
<feature type="transmembrane region" description="Helical" evidence="10">
    <location>
        <begin position="1151"/>
        <end position="1172"/>
    </location>
</feature>
<keyword evidence="8 10" id="KW-1133">Transmembrane helix</keyword>
<dbReference type="InterPro" id="IPR003033">
    <property type="entry name" value="SCP2_sterol-bd_dom"/>
</dbReference>
<feature type="transmembrane region" description="Helical" evidence="10">
    <location>
        <begin position="845"/>
        <end position="863"/>
    </location>
</feature>
<evidence type="ECO:0000256" key="10">
    <source>
        <dbReference type="RuleBase" id="RU365011"/>
    </source>
</evidence>
<accession>A0A482V1F6</accession>
<dbReference type="GO" id="GO:0005789">
    <property type="term" value="C:endoplasmic reticulum membrane"/>
    <property type="evidence" value="ECO:0007669"/>
    <property type="project" value="UniProtKB-SubCell"/>
</dbReference>
<comment type="function">
    <text evidence="10">Involved in inositol deacylation of GPI-anchored proteins which plays important roles in the quality control and ER-associated degradation of GPI-anchored proteins.</text>
</comment>
<dbReference type="GO" id="GO:0050185">
    <property type="term" value="F:phosphatidylinositol deacylase activity"/>
    <property type="evidence" value="ECO:0007669"/>
    <property type="project" value="TreeGrafter"/>
</dbReference>
<evidence type="ECO:0000256" key="6">
    <source>
        <dbReference type="ARBA" id="ARBA00022824"/>
    </source>
</evidence>
<evidence type="ECO:0000256" key="11">
    <source>
        <dbReference type="SAM" id="MobiDB-lite"/>
    </source>
</evidence>
<name>A0A482V1F6_ASBVE</name>
<comment type="caution">
    <text evidence="14">The sequence shown here is derived from an EMBL/GenBank/DDBJ whole genome shotgun (WGS) entry which is preliminary data.</text>
</comment>
<sequence length="1221" mass="137859">MINSGSKECFPYLQKSSHAHILNLSPPLNMVSHWFKDHVAYTMAKYGMSMCVLGMAEEFKTYNIGVNALWPRTAIYTAAIEMLMGNKSAKYSRKPEITADAAYAILTEDPKTTTGNFFVDEEVLRRHGVTDFDQYAIDPSNKDNLLPDSFLDANPPASGPTLIHAFKEKVQKISSSNAITDFSDFQAPADGKIPQVFRAVEANLSAETVQKTQAVFQFVVTGNEAGKWFVDLKNGKGSCGPGEAPSSPDATITTDSKNFFDMFSGKLNTPVLGLLTFISDHEENKCDMTFMFEYPQFVKIFNEIDEKYPKYGLYAYSEGRLTEKARNMYFDGIPVLFIPGNAGSYRQVRSLASVALRKAYNSRTPFHFDYFSIDLNDELSGLNGALLSEQLLYVNSSIYRVLELYKSLKNPPKSIILFGHSMGGVIARRLIASLPEDSGLVPVVLTLASPHKRPPLMLDSFSRDFYDGVEKSATLNTTIISISGGYSDFLVPSFLTSLQDRHSLHVLTTHIPRSWLVADHLCILWCKQTILTINRALFDSVDPKTRQISTDPEHRRSVFHHHLVHHSGINSHLRNNYDVRPNIHNHGEWVENLGRQYSIHLVRGVKTAHFYMVRLVNQPQHEALTVVAINLETVDWAYVCGAHIPRGNHRVCEEFTHLTHLSEITPSAKYKRRKLTINMHQLMKNNPEFTHVVLRVLPTNEPVVLNVDVYNVEERKLAVNLPHMLSFKRQILVRDTPEKAVHFELALPQLQHVIQSYQLFVDPVQCSNEMRHATASLIVPWGHQNQHRHFVDSDNKPLHVRLYDSRPRWASNQSALIRLTLDPNCRYKISIRSSIPGMLGQMARFYTPLLVTNVAAVVLMALNSQLRSISKERSCSLFFTAVQEGAKPYYILTGVKLISRFLSAKQFGFLPAPDWSVMSQEGTDFFLLPLLLYVCSVGIVWLLGVVLCGSLVVFETTVHKFALKFLAKTVSFTVSWSDHVVSALHKLPFVVAGALVGLSVTTTGSLALCVGTVFYFMRLTQLSQDYIEGLVWCYVKKIGSKFKRTRPKKEESEPSTSQNEDAKDVDKRDSSNNNNNDSETSIHDAMFFHATLFMLWCLVTVINVPSVLTWAHNFKYSTSLQPDPSFIPGLILSACALPLWQLELPKIERRWYTEIGQLISILAVVSLIYAPISIFRLNYTLTSAFVVVVLHQIAGPNRDLTRSDRQSERPNWFETIKAKLE</sequence>
<keyword evidence="6 10" id="KW-0256">Endoplasmic reticulum</keyword>
<protein>
    <recommendedName>
        <fullName evidence="10">GPI inositol-deacylase</fullName>
        <ecNumber evidence="10">3.1.-.-</ecNumber>
    </recommendedName>
</protein>
<feature type="transmembrane region" description="Helical" evidence="10">
    <location>
        <begin position="1126"/>
        <end position="1144"/>
    </location>
</feature>
<comment type="similarity">
    <text evidence="2 10">Belongs to the GPI inositol-deacylase family.</text>
</comment>
<evidence type="ECO:0000256" key="7">
    <source>
        <dbReference type="ARBA" id="ARBA00022927"/>
    </source>
</evidence>
<evidence type="ECO:0000256" key="9">
    <source>
        <dbReference type="ARBA" id="ARBA00023136"/>
    </source>
</evidence>
<dbReference type="EC" id="3.1.-.-" evidence="10"/>
<feature type="region of interest" description="Disordered" evidence="11">
    <location>
        <begin position="1045"/>
        <end position="1077"/>
    </location>
</feature>
<dbReference type="Pfam" id="PF24660">
    <property type="entry name" value="PGAP1_3rd"/>
    <property type="match status" value="1"/>
</dbReference>
<dbReference type="AlphaFoldDB" id="A0A482V1F6"/>
<dbReference type="EMBL" id="QDEB01133899">
    <property type="protein sequence ID" value="RZB38772.1"/>
    <property type="molecule type" value="Genomic_DNA"/>
</dbReference>
<keyword evidence="7 10" id="KW-0653">Protein transport</keyword>
<keyword evidence="3 10" id="KW-0813">Transport</keyword>
<evidence type="ECO:0000259" key="12">
    <source>
        <dbReference type="Pfam" id="PF02036"/>
    </source>
</evidence>
<keyword evidence="5 10" id="KW-0378">Hydrolase</keyword>
<evidence type="ECO:0000256" key="5">
    <source>
        <dbReference type="ARBA" id="ARBA00022801"/>
    </source>
</evidence>
<dbReference type="InterPro" id="IPR039529">
    <property type="entry name" value="PGAP1/BST1"/>
</dbReference>
<keyword evidence="15" id="KW-1185">Reference proteome</keyword>
<gene>
    <name evidence="14" type="ORF">BDFB_006127</name>
</gene>
<evidence type="ECO:0000256" key="3">
    <source>
        <dbReference type="ARBA" id="ARBA00022448"/>
    </source>
</evidence>
<dbReference type="SUPFAM" id="SSF53474">
    <property type="entry name" value="alpha/beta-Hydrolases"/>
    <property type="match status" value="1"/>
</dbReference>
<dbReference type="Gene3D" id="3.40.50.1820">
    <property type="entry name" value="alpha/beta hydrolase"/>
    <property type="match status" value="1"/>
</dbReference>
<dbReference type="GO" id="GO:0015031">
    <property type="term" value="P:protein transport"/>
    <property type="evidence" value="ECO:0007669"/>
    <property type="project" value="UniProtKB-KW"/>
</dbReference>
<evidence type="ECO:0000313" key="15">
    <source>
        <dbReference type="Proteomes" id="UP000292052"/>
    </source>
</evidence>
<dbReference type="InterPro" id="IPR036291">
    <property type="entry name" value="NAD(P)-bd_dom_sf"/>
</dbReference>
<dbReference type="InterPro" id="IPR029058">
    <property type="entry name" value="AB_hydrolase_fold"/>
</dbReference>